<keyword evidence="3" id="KW-0812">Transmembrane</keyword>
<dbReference type="Pfam" id="PF00860">
    <property type="entry name" value="Xan_ur_permease"/>
    <property type="match status" value="1"/>
</dbReference>
<comment type="subcellular location">
    <subcellularLocation>
        <location evidence="1">Membrane</location>
        <topology evidence="1">Multi-pass membrane protein</topology>
    </subcellularLocation>
</comment>
<comment type="caution">
    <text evidence="6">The sequence shown here is derived from an EMBL/GenBank/DDBJ whole genome shotgun (WGS) entry which is preliminary data.</text>
</comment>
<proteinExistence type="inferred from homology"/>
<evidence type="ECO:0000256" key="3">
    <source>
        <dbReference type="ARBA" id="ARBA00022692"/>
    </source>
</evidence>
<dbReference type="AlphaFoldDB" id="A0AAV5BLF7"/>
<evidence type="ECO:0000256" key="1">
    <source>
        <dbReference type="ARBA" id="ARBA00004141"/>
    </source>
</evidence>
<evidence type="ECO:0000256" key="5">
    <source>
        <dbReference type="ARBA" id="ARBA00023136"/>
    </source>
</evidence>
<dbReference type="GO" id="GO:0016020">
    <property type="term" value="C:membrane"/>
    <property type="evidence" value="ECO:0007669"/>
    <property type="project" value="UniProtKB-SubCell"/>
</dbReference>
<keyword evidence="5" id="KW-0472">Membrane</keyword>
<dbReference type="Proteomes" id="UP001054889">
    <property type="component" value="Unassembled WGS sequence"/>
</dbReference>
<evidence type="ECO:0000256" key="4">
    <source>
        <dbReference type="ARBA" id="ARBA00022989"/>
    </source>
</evidence>
<evidence type="ECO:0000256" key="2">
    <source>
        <dbReference type="ARBA" id="ARBA00008821"/>
    </source>
</evidence>
<sequence length="160" mass="17795">MLPGTWSIISGSFGGSSWLGLYELGFLGTSHPTVTYLKSILPLFCSLHYHKCWEEHTENAHQRPSFTAELTFWIDWRRTLGIGILLDGLFGTGNGSSVSVENAGLLALTRVGSRRVVQISAGFMIFFSILVPQYFNEYTSVLLVWSLCTHVQDGHSKPLL</sequence>
<gene>
    <name evidence="6" type="primary">ga02695</name>
    <name evidence="6" type="ORF">PR202_ga02695</name>
</gene>
<dbReference type="EMBL" id="BQKI01000001">
    <property type="protein sequence ID" value="GJM86801.1"/>
    <property type="molecule type" value="Genomic_DNA"/>
</dbReference>
<dbReference type="InterPro" id="IPR006043">
    <property type="entry name" value="NCS2"/>
</dbReference>
<organism evidence="6 7">
    <name type="scientific">Eleusine coracana subsp. coracana</name>
    <dbReference type="NCBI Taxonomy" id="191504"/>
    <lineage>
        <taxon>Eukaryota</taxon>
        <taxon>Viridiplantae</taxon>
        <taxon>Streptophyta</taxon>
        <taxon>Embryophyta</taxon>
        <taxon>Tracheophyta</taxon>
        <taxon>Spermatophyta</taxon>
        <taxon>Magnoliopsida</taxon>
        <taxon>Liliopsida</taxon>
        <taxon>Poales</taxon>
        <taxon>Poaceae</taxon>
        <taxon>PACMAD clade</taxon>
        <taxon>Chloridoideae</taxon>
        <taxon>Cynodonteae</taxon>
        <taxon>Eleusininae</taxon>
        <taxon>Eleusine</taxon>
    </lineage>
</organism>
<keyword evidence="4" id="KW-1133">Transmembrane helix</keyword>
<protein>
    <submittedName>
        <fullName evidence="6">Uncharacterized protein</fullName>
    </submittedName>
</protein>
<reference evidence="6" key="1">
    <citation type="journal article" date="2018" name="DNA Res.">
        <title>Multiple hybrid de novo genome assembly of finger millet, an orphan allotetraploid crop.</title>
        <authorList>
            <person name="Hatakeyama M."/>
            <person name="Aluri S."/>
            <person name="Balachadran M.T."/>
            <person name="Sivarajan S.R."/>
            <person name="Patrignani A."/>
            <person name="Gruter S."/>
            <person name="Poveda L."/>
            <person name="Shimizu-Inatsugi R."/>
            <person name="Baeten J."/>
            <person name="Francoijs K.J."/>
            <person name="Nataraja K.N."/>
            <person name="Reddy Y.A.N."/>
            <person name="Phadnis S."/>
            <person name="Ravikumar R.L."/>
            <person name="Schlapbach R."/>
            <person name="Sreeman S.M."/>
            <person name="Shimizu K.K."/>
        </authorList>
    </citation>
    <scope>NUCLEOTIDE SEQUENCE</scope>
</reference>
<evidence type="ECO:0000313" key="6">
    <source>
        <dbReference type="EMBL" id="GJM86801.1"/>
    </source>
</evidence>
<comment type="similarity">
    <text evidence="2">Belongs to the nucleobase:cation symporter-2 (NCS2) (TC 2.A.40) family.</text>
</comment>
<accession>A0AAV5BLF7</accession>
<name>A0AAV5BLF7_ELECO</name>
<dbReference type="GO" id="GO:0022857">
    <property type="term" value="F:transmembrane transporter activity"/>
    <property type="evidence" value="ECO:0007669"/>
    <property type="project" value="InterPro"/>
</dbReference>
<evidence type="ECO:0000313" key="7">
    <source>
        <dbReference type="Proteomes" id="UP001054889"/>
    </source>
</evidence>
<dbReference type="PANTHER" id="PTHR11119">
    <property type="entry name" value="XANTHINE-URACIL / VITAMIN C PERMEASE FAMILY MEMBER"/>
    <property type="match status" value="1"/>
</dbReference>
<reference evidence="6" key="2">
    <citation type="submission" date="2021-12" db="EMBL/GenBank/DDBJ databases">
        <title>Resequencing data analysis of finger millet.</title>
        <authorList>
            <person name="Hatakeyama M."/>
            <person name="Aluri S."/>
            <person name="Balachadran M.T."/>
            <person name="Sivarajan S.R."/>
            <person name="Poveda L."/>
            <person name="Shimizu-Inatsugi R."/>
            <person name="Schlapbach R."/>
            <person name="Sreeman S.M."/>
            <person name="Shimizu K.K."/>
        </authorList>
    </citation>
    <scope>NUCLEOTIDE SEQUENCE</scope>
</reference>
<keyword evidence="7" id="KW-1185">Reference proteome</keyword>